<feature type="compositionally biased region" description="Low complexity" evidence="1">
    <location>
        <begin position="40"/>
        <end position="61"/>
    </location>
</feature>
<protein>
    <recommendedName>
        <fullName evidence="4">DUF4352 domain-containing protein</fullName>
    </recommendedName>
</protein>
<dbReference type="Proteomes" id="UP000662986">
    <property type="component" value="Chromosome"/>
</dbReference>
<dbReference type="RefSeq" id="WP_206010644.1">
    <property type="nucleotide sequence ID" value="NZ_CP070619.1"/>
</dbReference>
<sequence length="208" mass="21357">MNMKAVAAGVVGIAAVLLASGFGVGYAVGNQANSNSVEQTSAAAATPASPPSSSSASAAPPQNARGAIDKQFGQRSGLGCAPSDNPCDIEFVLSAPIEPTGCSGQYPVENGRLIALPVVVETRTGAQMDPYSGMWNPNSLSAVTASGVTVSRIATTPTFGCDQSDETFPDRLAPASKYEGFVVLDIPKDTTSVMFLPHMSDGGWEWKL</sequence>
<evidence type="ECO:0008006" key="4">
    <source>
        <dbReference type="Google" id="ProtNLM"/>
    </source>
</evidence>
<reference evidence="2 3" key="1">
    <citation type="journal article" date="2021" name="Microbiol. Resour. Announc.">
        <title>Complete Genome Sequences of Two Rhodococcus sp. Strains with Large and Linear Chromosomes, Isolated from Apple Rhizosphere.</title>
        <authorList>
            <person name="Benning S."/>
            <person name="Brugnone N."/>
            <person name="Siani R."/>
            <person name="Kublik S."/>
            <person name="Schloter M."/>
            <person name="Rad V."/>
        </authorList>
    </citation>
    <scope>NUCLEOTIDE SEQUENCE [LARGE SCALE GENOMIC DNA]</scope>
    <source>
        <strain evidence="2 3">R79</strain>
    </source>
</reference>
<keyword evidence="3" id="KW-1185">Reference proteome</keyword>
<name>A0A974ZY25_9NOCA</name>
<dbReference type="EMBL" id="CP070619">
    <property type="protein sequence ID" value="QSE94212.1"/>
    <property type="molecule type" value="Genomic_DNA"/>
</dbReference>
<evidence type="ECO:0000313" key="2">
    <source>
        <dbReference type="EMBL" id="QSE94212.1"/>
    </source>
</evidence>
<reference evidence="2 3" key="2">
    <citation type="journal article" date="2022" name="Arch. Microbiol.">
        <title>Rhodococcus pseudokoreensis sp. nov. isolated from the rhizosphere of young M26 apple rootstocks.</title>
        <authorList>
            <person name="Kampfer P."/>
            <person name="Glaeser S.P."/>
            <person name="Blom J."/>
            <person name="Wolf J."/>
            <person name="Benning S."/>
            <person name="Schloter M."/>
            <person name="Neumann-Schaal M."/>
        </authorList>
    </citation>
    <scope>NUCLEOTIDE SEQUENCE [LARGE SCALE GENOMIC DNA]</scope>
    <source>
        <strain evidence="2 3">R79</strain>
    </source>
</reference>
<organism evidence="2 3">
    <name type="scientific">Rhodococcus pseudokoreensis</name>
    <dbReference type="NCBI Taxonomy" id="2811421"/>
    <lineage>
        <taxon>Bacteria</taxon>
        <taxon>Bacillati</taxon>
        <taxon>Actinomycetota</taxon>
        <taxon>Actinomycetes</taxon>
        <taxon>Mycobacteriales</taxon>
        <taxon>Nocardiaceae</taxon>
        <taxon>Rhodococcus</taxon>
    </lineage>
</organism>
<accession>A0A974ZY25</accession>
<feature type="region of interest" description="Disordered" evidence="1">
    <location>
        <begin position="39"/>
        <end position="64"/>
    </location>
</feature>
<proteinExistence type="predicted"/>
<evidence type="ECO:0000256" key="1">
    <source>
        <dbReference type="SAM" id="MobiDB-lite"/>
    </source>
</evidence>
<evidence type="ECO:0000313" key="3">
    <source>
        <dbReference type="Proteomes" id="UP000662986"/>
    </source>
</evidence>
<gene>
    <name evidence="2" type="ORF">JWS13_39245</name>
</gene>